<reference evidence="1" key="1">
    <citation type="submission" date="2019-11" db="EMBL/GenBank/DDBJ databases">
        <title>Nori genome reveals adaptations in red seaweeds to the harsh intertidal environment.</title>
        <authorList>
            <person name="Wang D."/>
            <person name="Mao Y."/>
        </authorList>
    </citation>
    <scope>NUCLEOTIDE SEQUENCE</scope>
    <source>
        <tissue evidence="1">Gametophyte</tissue>
    </source>
</reference>
<sequence>MSIPSRTGGLRRGRRQILSRQRRTRQQGALRLVALVALTLAVAVCHTAVVTGAPFSRESSMGRRSRLGMSSTLLSLPEADFRLLFRMSRPDFFSLLDIVRGGLEVDEGTAVLATGQPIPADCRLALALRILSKASYLDCMLAFGVVRCTVFNIFHQVLRALDEAPQLKNIIFPITPAEYERQSNLFARGGRNPLRGCVSAVDGIAVGLRRPTVQDAPSPVSYYNRKGFFALNVQAAARADFKLHFLSAVAAGSCHDCVAFSACGLARHLAQDGSLPNPNPNPNRHLARPAPMTQHHRRVSPPAATLARLPR</sequence>
<proteinExistence type="predicted"/>
<gene>
    <name evidence="1" type="ORF">I4F81_005565</name>
</gene>
<keyword evidence="2" id="KW-1185">Reference proteome</keyword>
<dbReference type="EMBL" id="CM020619">
    <property type="protein sequence ID" value="KAK1862999.1"/>
    <property type="molecule type" value="Genomic_DNA"/>
</dbReference>
<accession>A0ACC3BY93</accession>
<comment type="caution">
    <text evidence="1">The sequence shown here is derived from an EMBL/GenBank/DDBJ whole genome shotgun (WGS) entry which is preliminary data.</text>
</comment>
<dbReference type="Proteomes" id="UP000798662">
    <property type="component" value="Chromosome 2"/>
</dbReference>
<evidence type="ECO:0000313" key="1">
    <source>
        <dbReference type="EMBL" id="KAK1862999.1"/>
    </source>
</evidence>
<organism evidence="1 2">
    <name type="scientific">Pyropia yezoensis</name>
    <name type="common">Susabi-nori</name>
    <name type="synonym">Porphyra yezoensis</name>
    <dbReference type="NCBI Taxonomy" id="2788"/>
    <lineage>
        <taxon>Eukaryota</taxon>
        <taxon>Rhodophyta</taxon>
        <taxon>Bangiophyceae</taxon>
        <taxon>Bangiales</taxon>
        <taxon>Bangiaceae</taxon>
        <taxon>Pyropia</taxon>
    </lineage>
</organism>
<protein>
    <submittedName>
        <fullName evidence="1">Uncharacterized protein</fullName>
    </submittedName>
</protein>
<name>A0ACC3BY93_PYRYE</name>
<evidence type="ECO:0000313" key="2">
    <source>
        <dbReference type="Proteomes" id="UP000798662"/>
    </source>
</evidence>